<reference evidence="1 2" key="1">
    <citation type="journal article" date="2019" name="Commun. Biol.">
        <title>The bagworm genome reveals a unique fibroin gene that provides high tensile strength.</title>
        <authorList>
            <person name="Kono N."/>
            <person name="Nakamura H."/>
            <person name="Ohtoshi R."/>
            <person name="Tomita M."/>
            <person name="Numata K."/>
            <person name="Arakawa K."/>
        </authorList>
    </citation>
    <scope>NUCLEOTIDE SEQUENCE [LARGE SCALE GENOMIC DNA]</scope>
</reference>
<dbReference type="STRING" id="151549.A0A4C1YJ42"/>
<proteinExistence type="predicted"/>
<dbReference type="InterPro" id="IPR036397">
    <property type="entry name" value="RNaseH_sf"/>
</dbReference>
<dbReference type="AlphaFoldDB" id="A0A4C1YJ42"/>
<gene>
    <name evidence="1" type="ORF">EVAR_60577_1</name>
</gene>
<dbReference type="Proteomes" id="UP000299102">
    <property type="component" value="Unassembled WGS sequence"/>
</dbReference>
<dbReference type="Gene3D" id="3.30.420.10">
    <property type="entry name" value="Ribonuclease H-like superfamily/Ribonuclease H"/>
    <property type="match status" value="1"/>
</dbReference>
<dbReference type="InterPro" id="IPR052709">
    <property type="entry name" value="Transposase-MT_Hybrid"/>
</dbReference>
<organism evidence="1 2">
    <name type="scientific">Eumeta variegata</name>
    <name type="common">Bagworm moth</name>
    <name type="synonym">Eumeta japonica</name>
    <dbReference type="NCBI Taxonomy" id="151549"/>
    <lineage>
        <taxon>Eukaryota</taxon>
        <taxon>Metazoa</taxon>
        <taxon>Ecdysozoa</taxon>
        <taxon>Arthropoda</taxon>
        <taxon>Hexapoda</taxon>
        <taxon>Insecta</taxon>
        <taxon>Pterygota</taxon>
        <taxon>Neoptera</taxon>
        <taxon>Endopterygota</taxon>
        <taxon>Lepidoptera</taxon>
        <taxon>Glossata</taxon>
        <taxon>Ditrysia</taxon>
        <taxon>Tineoidea</taxon>
        <taxon>Psychidae</taxon>
        <taxon>Oiketicinae</taxon>
        <taxon>Eumeta</taxon>
    </lineage>
</organism>
<comment type="caution">
    <text evidence="1">The sequence shown here is derived from an EMBL/GenBank/DDBJ whole genome shotgun (WGS) entry which is preliminary data.</text>
</comment>
<dbReference type="OrthoDB" id="10017160at2759"/>
<dbReference type="PANTHER" id="PTHR46060">
    <property type="entry name" value="MARINER MOS1 TRANSPOSASE-LIKE PROTEIN"/>
    <property type="match status" value="1"/>
</dbReference>
<evidence type="ECO:0000313" key="1">
    <source>
        <dbReference type="EMBL" id="GBP74427.1"/>
    </source>
</evidence>
<sequence length="208" mass="24147">MVAPPAAVNNKNIDNVRRTIETDRHMTYPENWASPGMVMCQMRSILYKNLDMNTLCSWWIPQKFDRGSKNEPLNDDWCTTICLPKVIDELRKNNRKRRIILHHDKASSHTAKQTNKCVKEKNVELMSNPAYSFDLALSDFFMFTKIKKQLRGQRFSSSEKAVKEYEKHTFEITRSRSCCTLGLDLGPFPSPTPPDREYLFSFSVSLTT</sequence>
<dbReference type="GO" id="GO:0003676">
    <property type="term" value="F:nucleic acid binding"/>
    <property type="evidence" value="ECO:0007669"/>
    <property type="project" value="InterPro"/>
</dbReference>
<accession>A0A4C1YJ42</accession>
<protein>
    <submittedName>
        <fullName evidence="1">Mariner Mos1 transposase</fullName>
    </submittedName>
</protein>
<name>A0A4C1YJ42_EUMVA</name>
<dbReference type="EMBL" id="BGZK01001207">
    <property type="protein sequence ID" value="GBP74427.1"/>
    <property type="molecule type" value="Genomic_DNA"/>
</dbReference>
<keyword evidence="2" id="KW-1185">Reference proteome</keyword>
<evidence type="ECO:0000313" key="2">
    <source>
        <dbReference type="Proteomes" id="UP000299102"/>
    </source>
</evidence>
<dbReference type="PANTHER" id="PTHR46060:SF1">
    <property type="entry name" value="MARINER MOS1 TRANSPOSASE-LIKE PROTEIN"/>
    <property type="match status" value="1"/>
</dbReference>